<evidence type="ECO:0000256" key="1">
    <source>
        <dbReference type="SAM" id="MobiDB-lite"/>
    </source>
</evidence>
<dbReference type="AlphaFoldDB" id="A0A2P5P4N0"/>
<evidence type="ECO:0008006" key="4">
    <source>
        <dbReference type="Google" id="ProtNLM"/>
    </source>
</evidence>
<accession>A0A2P5P4N0</accession>
<organism evidence="2 3">
    <name type="scientific">Dehalogenimonas etheniformans</name>
    <dbReference type="NCBI Taxonomy" id="1536648"/>
    <lineage>
        <taxon>Bacteria</taxon>
        <taxon>Bacillati</taxon>
        <taxon>Chloroflexota</taxon>
        <taxon>Dehalococcoidia</taxon>
        <taxon>Dehalococcoidales</taxon>
        <taxon>Dehalococcoidaceae</taxon>
        <taxon>Dehalogenimonas</taxon>
    </lineage>
</organism>
<sequence length="204" mass="23016">MITRNKNSDQSRLEQADSDPSIIPELISIMNSKGTDRFRAAKELSLIARDAPELLYPEFNIFADLLDNQSSVLLWNGLRILGYVARVDTQHRLDGVIDKYLSHLWDKKLVTAANVVLGAGQILKYRPELANKILNQILQVDEIPLPTDECHQVIRGHVLSAFIDGFESLGNDARIFEFAQRCSQSGRPSTMKKSEELIRKMQPG</sequence>
<dbReference type="Proteomes" id="UP000235653">
    <property type="component" value="Unassembled WGS sequence"/>
</dbReference>
<dbReference type="EMBL" id="JQAN02000015">
    <property type="protein sequence ID" value="PPD57257.1"/>
    <property type="molecule type" value="Genomic_DNA"/>
</dbReference>
<keyword evidence="3" id="KW-1185">Reference proteome</keyword>
<dbReference type="OrthoDB" id="1951221at2"/>
<dbReference type="InterPro" id="IPR016024">
    <property type="entry name" value="ARM-type_fold"/>
</dbReference>
<evidence type="ECO:0000313" key="2">
    <source>
        <dbReference type="EMBL" id="PPD57257.1"/>
    </source>
</evidence>
<evidence type="ECO:0000313" key="3">
    <source>
        <dbReference type="Proteomes" id="UP000235653"/>
    </source>
</evidence>
<name>A0A2P5P4N0_9CHLR</name>
<feature type="region of interest" description="Disordered" evidence="1">
    <location>
        <begin position="185"/>
        <end position="204"/>
    </location>
</feature>
<dbReference type="SUPFAM" id="SSF48371">
    <property type="entry name" value="ARM repeat"/>
    <property type="match status" value="1"/>
</dbReference>
<protein>
    <recommendedName>
        <fullName evidence="4">HEAT repeat domain-containing protein</fullName>
    </recommendedName>
</protein>
<comment type="caution">
    <text evidence="2">The sequence shown here is derived from an EMBL/GenBank/DDBJ whole genome shotgun (WGS) entry which is preliminary data.</text>
</comment>
<feature type="compositionally biased region" description="Basic and acidic residues" evidence="1">
    <location>
        <begin position="192"/>
        <end position="204"/>
    </location>
</feature>
<gene>
    <name evidence="2" type="ORF">JP09_010220</name>
</gene>
<reference evidence="2 3" key="1">
    <citation type="journal article" date="2017" name="ISME J.">
        <title>Grape pomace compost harbors organohalide-respiring Dehalogenimonas species with novel reductive dehalogenase genes.</title>
        <authorList>
            <person name="Yang Y."/>
            <person name="Higgins S.A."/>
            <person name="Yan J."/>
            <person name="Simsir B."/>
            <person name="Chourey K."/>
            <person name="Iyer R."/>
            <person name="Hettich R.L."/>
            <person name="Baldwin B."/>
            <person name="Ogles D.M."/>
            <person name="Loffler F.E."/>
        </authorList>
    </citation>
    <scope>NUCLEOTIDE SEQUENCE [LARGE SCALE GENOMIC DNA]</scope>
    <source>
        <strain evidence="2 3">GP</strain>
    </source>
</reference>
<proteinExistence type="predicted"/>